<gene>
    <name evidence="1" type="ORF">CCMSSC00406_0008467</name>
</gene>
<dbReference type="Proteomes" id="UP000824881">
    <property type="component" value="Unassembled WGS sequence"/>
</dbReference>
<evidence type="ECO:0000313" key="2">
    <source>
        <dbReference type="Proteomes" id="UP000824881"/>
    </source>
</evidence>
<evidence type="ECO:0000313" key="1">
    <source>
        <dbReference type="EMBL" id="KAG9217540.1"/>
    </source>
</evidence>
<proteinExistence type="predicted"/>
<dbReference type="EMBL" id="WQMT02000011">
    <property type="protein sequence ID" value="KAG9217540.1"/>
    <property type="molecule type" value="Genomic_DNA"/>
</dbReference>
<protein>
    <submittedName>
        <fullName evidence="1">Uncharacterized protein</fullName>
    </submittedName>
</protein>
<accession>A0ACB7IHT5</accession>
<organism evidence="1 2">
    <name type="scientific">Pleurotus cornucopiae</name>
    <name type="common">Cornucopia mushroom</name>
    <dbReference type="NCBI Taxonomy" id="5321"/>
    <lineage>
        <taxon>Eukaryota</taxon>
        <taxon>Fungi</taxon>
        <taxon>Dikarya</taxon>
        <taxon>Basidiomycota</taxon>
        <taxon>Agaricomycotina</taxon>
        <taxon>Agaricomycetes</taxon>
        <taxon>Agaricomycetidae</taxon>
        <taxon>Agaricales</taxon>
        <taxon>Pleurotineae</taxon>
        <taxon>Pleurotaceae</taxon>
        <taxon>Pleurotus</taxon>
    </lineage>
</organism>
<reference evidence="1 2" key="1">
    <citation type="journal article" date="2021" name="Appl. Environ. Microbiol.">
        <title>Genetic linkage and physical mapping for an oyster mushroom Pleurotus cornucopiae and QTL analysis for the trait cap color.</title>
        <authorList>
            <person name="Zhang Y."/>
            <person name="Gao W."/>
            <person name="Sonnenberg A."/>
            <person name="Chen Q."/>
            <person name="Zhang J."/>
            <person name="Huang C."/>
        </authorList>
    </citation>
    <scope>NUCLEOTIDE SEQUENCE [LARGE SCALE GENOMIC DNA]</scope>
    <source>
        <strain evidence="1">CCMSSC00406</strain>
    </source>
</reference>
<name>A0ACB7IHT5_PLECO</name>
<sequence length="732" mass="79049">MASYTTSDTASVFATSTTTLASSAPTTSRIRPDLSSPSMKLVIHQEVNTSDPFVDEPVSPSRVHRSPLDTFSFAKTARELQIAREAASLIQARISGNSAVEVEDDSEGIDDDAVETGEIKSTGFDKVNKWLMSMPFTPKRRRTMSAVSSQLSDVFHPLKNLQPSSSSSSYTFPSSPSSPKWKRYVPSIKRTPSSPSMASATRSVPNTPTRNRRLSLASLKRWSTVQRAYSLPNMHSPPSTAFPSSNTPNTPCSPIARRERRLSLASLKSWTSPSRLRTFSMTSSSTGGSSEFGVLANASDDGEDTLYDESSEPDASSSASGDDEDSIDSEDSDETLLTPLALFASSPTKLEKVEEGDEIDCFFATPTETMKRNADAGSDTSDLTIEISIPDALAAQLLADTPLLKKVPDKKQQKHTHSPTIPSNAELATLPWPSKEIISEPPPFPTIPDLCHDLNLTQSNIQMHSNASGKGAQSVISATLTSMSAPSPSTTTSHGSSDSGGRGRGRGKTRGGLGKYLRAKGRRGGGRPAVFGKRLLLDGEEPPDEEDEEAARELEQKFSRRQLGSNADRYAEPEPELDSDGEPIVEPEIDLSHFLERQRISDESALPGIPLGKDALEDDDEDVDHSLSKILPSSSGTPAASSKKGRVSQIEWDKELAQLSKEKAAADAARDLKERFSARAEHLRNKPAVPTRLTIKEDELNLPPALPPADGSSQPQKGSKAEMEAFLDELLD</sequence>
<keyword evidence="2" id="KW-1185">Reference proteome</keyword>
<comment type="caution">
    <text evidence="1">The sequence shown here is derived from an EMBL/GenBank/DDBJ whole genome shotgun (WGS) entry which is preliminary data.</text>
</comment>